<dbReference type="PROSITE" id="PS00323">
    <property type="entry name" value="RIBOSOMAL_S19"/>
    <property type="match status" value="1"/>
</dbReference>
<keyword evidence="2 4" id="KW-0689">Ribosomal protein</keyword>
<dbReference type="GO" id="GO:0005737">
    <property type="term" value="C:cytoplasm"/>
    <property type="evidence" value="ECO:0007669"/>
    <property type="project" value="UniProtKB-ARBA"/>
</dbReference>
<dbReference type="Gene3D" id="3.30.860.10">
    <property type="entry name" value="30s Ribosomal Protein S19, Chain A"/>
    <property type="match status" value="1"/>
</dbReference>
<gene>
    <name evidence="5" type="primary">rps19</name>
</gene>
<dbReference type="InterPro" id="IPR023575">
    <property type="entry name" value="Ribosomal_uS19_SF"/>
</dbReference>
<keyword evidence="5" id="KW-0934">Plastid</keyword>
<evidence type="ECO:0000313" key="5">
    <source>
        <dbReference type="EMBL" id="ARI43737.1"/>
    </source>
</evidence>
<dbReference type="PANTHER" id="PTHR11880:SF8">
    <property type="entry name" value="SMALL RIBOSOMAL SUBUNIT PROTEIN US19M"/>
    <property type="match status" value="1"/>
</dbReference>
<dbReference type="SUPFAM" id="SSF54570">
    <property type="entry name" value="Ribosomal protein S19"/>
    <property type="match status" value="1"/>
</dbReference>
<proteinExistence type="inferred from homology"/>
<sequence length="49" mass="5507">MIGHTIAIHNGKEHLPIYITEPMIGHKLGEFVPTSNFQGHAKGDNRSRR</sequence>
<organism evidence="5">
    <name type="scientific">Actinidia kolomikta</name>
    <dbReference type="NCBI Taxonomy" id="165710"/>
    <lineage>
        <taxon>Eukaryota</taxon>
        <taxon>Viridiplantae</taxon>
        <taxon>Streptophyta</taxon>
        <taxon>Embryophyta</taxon>
        <taxon>Tracheophyta</taxon>
        <taxon>Spermatophyta</taxon>
        <taxon>Magnoliopsida</taxon>
        <taxon>eudicotyledons</taxon>
        <taxon>Gunneridae</taxon>
        <taxon>Pentapetalae</taxon>
        <taxon>asterids</taxon>
        <taxon>Ericales</taxon>
        <taxon>Actinidiaceae</taxon>
        <taxon>Actinidia</taxon>
    </lineage>
</organism>
<dbReference type="GO" id="GO:0003723">
    <property type="term" value="F:RNA binding"/>
    <property type="evidence" value="ECO:0007669"/>
    <property type="project" value="InterPro"/>
</dbReference>
<protein>
    <submittedName>
        <fullName evidence="5">Ribosomal protein S19</fullName>
    </submittedName>
</protein>
<dbReference type="Pfam" id="PF00203">
    <property type="entry name" value="Ribosomal_S19"/>
    <property type="match status" value="1"/>
</dbReference>
<evidence type="ECO:0000256" key="2">
    <source>
        <dbReference type="ARBA" id="ARBA00022980"/>
    </source>
</evidence>
<dbReference type="GO" id="GO:0003735">
    <property type="term" value="F:structural constituent of ribosome"/>
    <property type="evidence" value="ECO:0007669"/>
    <property type="project" value="InterPro"/>
</dbReference>
<keyword evidence="3 4" id="KW-0687">Ribonucleoprotein</keyword>
<accession>A0A1W5YJJ9</accession>
<dbReference type="InterPro" id="IPR020934">
    <property type="entry name" value="Ribosomal_uS19_CS"/>
</dbReference>
<dbReference type="GO" id="GO:0000028">
    <property type="term" value="P:ribosomal small subunit assembly"/>
    <property type="evidence" value="ECO:0007669"/>
    <property type="project" value="TreeGrafter"/>
</dbReference>
<reference evidence="5" key="1">
    <citation type="submission" date="2016-11" db="EMBL/GenBank/DDBJ databases">
        <authorList>
            <person name="Jaros S."/>
            <person name="Januszkiewicz K."/>
            <person name="Wedrychowicz H."/>
        </authorList>
    </citation>
    <scope>NUCLEOTIDE SEQUENCE</scope>
</reference>
<dbReference type="InterPro" id="IPR002222">
    <property type="entry name" value="Ribosomal_uS19"/>
</dbReference>
<evidence type="ECO:0000256" key="1">
    <source>
        <dbReference type="ARBA" id="ARBA00007345"/>
    </source>
</evidence>
<dbReference type="GeneID" id="32956975"/>
<keyword evidence="5" id="KW-0150">Chloroplast</keyword>
<dbReference type="PRINTS" id="PR00975">
    <property type="entry name" value="RIBOSOMALS19"/>
</dbReference>
<dbReference type="GO" id="GO:0006412">
    <property type="term" value="P:translation"/>
    <property type="evidence" value="ECO:0007669"/>
    <property type="project" value="InterPro"/>
</dbReference>
<comment type="similarity">
    <text evidence="1 4">Belongs to the universal ribosomal protein uS19 family.</text>
</comment>
<dbReference type="AlphaFoldDB" id="A0A1W5YJJ9"/>
<dbReference type="GO" id="GO:1990904">
    <property type="term" value="C:ribonucleoprotein complex"/>
    <property type="evidence" value="ECO:0007669"/>
    <property type="project" value="UniProtKB-KW"/>
</dbReference>
<evidence type="ECO:0000256" key="3">
    <source>
        <dbReference type="ARBA" id="ARBA00023274"/>
    </source>
</evidence>
<dbReference type="RefSeq" id="YP_009378884.1">
    <property type="nucleotide sequence ID" value="NC_034915.1"/>
</dbReference>
<name>A0A1W5YJJ9_9ERIC</name>
<dbReference type="PIRSF" id="PIRSF002144">
    <property type="entry name" value="Ribosomal_S19"/>
    <property type="match status" value="1"/>
</dbReference>
<evidence type="ECO:0000256" key="4">
    <source>
        <dbReference type="RuleBase" id="RU003485"/>
    </source>
</evidence>
<dbReference type="EMBL" id="KY100980">
    <property type="protein sequence ID" value="ARI43737.1"/>
    <property type="molecule type" value="Genomic_DNA"/>
</dbReference>
<dbReference type="GO" id="GO:0005840">
    <property type="term" value="C:ribosome"/>
    <property type="evidence" value="ECO:0007669"/>
    <property type="project" value="UniProtKB-KW"/>
</dbReference>
<geneLocation type="chloroplast" evidence="5"/>
<dbReference type="PANTHER" id="PTHR11880">
    <property type="entry name" value="RIBOSOMAL PROTEIN S19P FAMILY MEMBER"/>
    <property type="match status" value="1"/>
</dbReference>